<protein>
    <recommendedName>
        <fullName evidence="4">Transposase</fullName>
    </recommendedName>
</protein>
<dbReference type="EMBL" id="BQNB010018900">
    <property type="protein sequence ID" value="GJT79456.1"/>
    <property type="molecule type" value="Genomic_DNA"/>
</dbReference>
<evidence type="ECO:0000313" key="3">
    <source>
        <dbReference type="Proteomes" id="UP001151760"/>
    </source>
</evidence>
<name>A0ABQ5GUZ2_9ASTR</name>
<sequence>MHRLKGGKSAAKKKKNLREECSKSRKTTKKMVFGRKSQQRRKIEGLFKKLNDLDINHKFRGGLLGIKHFRVSTAKPTVSTARITYYWFKITVVGEKVNAAESLLVVSTVVNAN</sequence>
<dbReference type="Proteomes" id="UP001151760">
    <property type="component" value="Unassembled WGS sequence"/>
</dbReference>
<evidence type="ECO:0000313" key="2">
    <source>
        <dbReference type="EMBL" id="GJT79456.1"/>
    </source>
</evidence>
<gene>
    <name evidence="2" type="ORF">Tco_1053798</name>
</gene>
<accession>A0ABQ5GUZ2</accession>
<keyword evidence="3" id="KW-1185">Reference proteome</keyword>
<feature type="region of interest" description="Disordered" evidence="1">
    <location>
        <begin position="1"/>
        <end position="37"/>
    </location>
</feature>
<proteinExistence type="predicted"/>
<reference evidence="2" key="1">
    <citation type="journal article" date="2022" name="Int. J. Mol. Sci.">
        <title>Draft Genome of Tanacetum Coccineum: Genomic Comparison of Closely Related Tanacetum-Family Plants.</title>
        <authorList>
            <person name="Yamashiro T."/>
            <person name="Shiraishi A."/>
            <person name="Nakayama K."/>
            <person name="Satake H."/>
        </authorList>
    </citation>
    <scope>NUCLEOTIDE SEQUENCE</scope>
</reference>
<feature type="compositionally biased region" description="Basic residues" evidence="1">
    <location>
        <begin position="24"/>
        <end position="37"/>
    </location>
</feature>
<feature type="compositionally biased region" description="Basic residues" evidence="1">
    <location>
        <begin position="1"/>
        <end position="16"/>
    </location>
</feature>
<evidence type="ECO:0000256" key="1">
    <source>
        <dbReference type="SAM" id="MobiDB-lite"/>
    </source>
</evidence>
<organism evidence="2 3">
    <name type="scientific">Tanacetum coccineum</name>
    <dbReference type="NCBI Taxonomy" id="301880"/>
    <lineage>
        <taxon>Eukaryota</taxon>
        <taxon>Viridiplantae</taxon>
        <taxon>Streptophyta</taxon>
        <taxon>Embryophyta</taxon>
        <taxon>Tracheophyta</taxon>
        <taxon>Spermatophyta</taxon>
        <taxon>Magnoliopsida</taxon>
        <taxon>eudicotyledons</taxon>
        <taxon>Gunneridae</taxon>
        <taxon>Pentapetalae</taxon>
        <taxon>asterids</taxon>
        <taxon>campanulids</taxon>
        <taxon>Asterales</taxon>
        <taxon>Asteraceae</taxon>
        <taxon>Asteroideae</taxon>
        <taxon>Anthemideae</taxon>
        <taxon>Anthemidinae</taxon>
        <taxon>Tanacetum</taxon>
    </lineage>
</organism>
<comment type="caution">
    <text evidence="2">The sequence shown here is derived from an EMBL/GenBank/DDBJ whole genome shotgun (WGS) entry which is preliminary data.</text>
</comment>
<reference evidence="2" key="2">
    <citation type="submission" date="2022-01" db="EMBL/GenBank/DDBJ databases">
        <authorList>
            <person name="Yamashiro T."/>
            <person name="Shiraishi A."/>
            <person name="Satake H."/>
            <person name="Nakayama K."/>
        </authorList>
    </citation>
    <scope>NUCLEOTIDE SEQUENCE</scope>
</reference>
<evidence type="ECO:0008006" key="4">
    <source>
        <dbReference type="Google" id="ProtNLM"/>
    </source>
</evidence>